<name>A0A484Q9R9_9ZZZZ</name>
<reference evidence="3" key="1">
    <citation type="submission" date="2019-03" db="EMBL/GenBank/DDBJ databases">
        <authorList>
            <person name="Danneels B."/>
        </authorList>
    </citation>
    <scope>NUCLEOTIDE SEQUENCE</scope>
</reference>
<keyword evidence="3" id="KW-0282">Flagellum</keyword>
<dbReference type="InterPro" id="IPR005186">
    <property type="entry name" value="FlaG"/>
</dbReference>
<feature type="compositionally biased region" description="Polar residues" evidence="1">
    <location>
        <begin position="38"/>
        <end position="61"/>
    </location>
</feature>
<keyword evidence="3" id="KW-0969">Cilium</keyword>
<dbReference type="PANTHER" id="PTHR37166:SF1">
    <property type="entry name" value="PROTEIN FLAG"/>
    <property type="match status" value="1"/>
</dbReference>
<evidence type="ECO:0000256" key="1">
    <source>
        <dbReference type="SAM" id="MobiDB-lite"/>
    </source>
</evidence>
<dbReference type="EMBL" id="CAADHZ010000026">
    <property type="protein sequence ID" value="VFR34526.1"/>
    <property type="molecule type" value="Genomic_DNA"/>
</dbReference>
<organism evidence="3">
    <name type="scientific">plant metagenome</name>
    <dbReference type="NCBI Taxonomy" id="1297885"/>
    <lineage>
        <taxon>unclassified sequences</taxon>
        <taxon>metagenomes</taxon>
        <taxon>organismal metagenomes</taxon>
    </lineage>
</organism>
<dbReference type="InterPro" id="IPR035924">
    <property type="entry name" value="FlaG-like_sf"/>
</dbReference>
<dbReference type="Gene3D" id="3.30.160.170">
    <property type="entry name" value="FlaG-like"/>
    <property type="match status" value="1"/>
</dbReference>
<feature type="region of interest" description="Disordered" evidence="1">
    <location>
        <begin position="35"/>
        <end position="61"/>
    </location>
</feature>
<evidence type="ECO:0000313" key="3">
    <source>
        <dbReference type="EMBL" id="VFR34526.1"/>
    </source>
</evidence>
<keyword evidence="3" id="KW-0966">Cell projection</keyword>
<proteinExistence type="predicted"/>
<dbReference type="EMBL" id="CAADIB010000002">
    <property type="protein sequence ID" value="VFR17599.1"/>
    <property type="molecule type" value="Genomic_DNA"/>
</dbReference>
<protein>
    <submittedName>
        <fullName evidence="3">Putative flagellar protein</fullName>
    </submittedName>
</protein>
<dbReference type="AlphaFoldDB" id="A0A484Q9R9"/>
<sequence length="135" mass="13919">MAIPPVTPAVASVQAAPILPDSALQLPSTTVAAVGDAQKSSAGDTATSNQGQNPANAGADNTTQTLEGAIEELNRGMQAWSTQLQFEVDPDLQRLVVSVLDAETGDTIRTIPSEAVLRMAKIIVSLQGQIVNAQA</sequence>
<dbReference type="SUPFAM" id="SSF160214">
    <property type="entry name" value="FlaG-like"/>
    <property type="match status" value="1"/>
</dbReference>
<dbReference type="Pfam" id="PF03646">
    <property type="entry name" value="FlaG"/>
    <property type="match status" value="1"/>
</dbReference>
<dbReference type="PANTHER" id="PTHR37166">
    <property type="entry name" value="PROTEIN FLAG"/>
    <property type="match status" value="1"/>
</dbReference>
<evidence type="ECO:0000313" key="2">
    <source>
        <dbReference type="EMBL" id="VFR17599.1"/>
    </source>
</evidence>
<accession>A0A484Q9R9</accession>
<gene>
    <name evidence="3" type="ORF">ANDO1_2149</name>
    <name evidence="2" type="ORF">ANDO2_2054</name>
</gene>